<evidence type="ECO:0000256" key="2">
    <source>
        <dbReference type="SAM" id="MobiDB-lite"/>
    </source>
</evidence>
<feature type="region of interest" description="Disordered" evidence="2">
    <location>
        <begin position="69"/>
        <end position="90"/>
    </location>
</feature>
<evidence type="ECO:0000256" key="1">
    <source>
        <dbReference type="SAM" id="Coils"/>
    </source>
</evidence>
<reference evidence="3" key="1">
    <citation type="journal article" date="2014" name="Genome Announc.">
        <title>De novo whole-genome sequence and genome annotation of Lichtheimia ramosa.</title>
        <authorList>
            <person name="Linde J."/>
            <person name="Schwartze V."/>
            <person name="Binder U."/>
            <person name="Lass-Florl C."/>
            <person name="Voigt K."/>
            <person name="Horn F."/>
        </authorList>
    </citation>
    <scope>NUCLEOTIDE SEQUENCE</scope>
    <source>
        <strain evidence="3">JMRC FSU:6197</strain>
    </source>
</reference>
<dbReference type="Gene3D" id="1.10.287.1490">
    <property type="match status" value="1"/>
</dbReference>
<dbReference type="AlphaFoldDB" id="A0A077WBF0"/>
<sequence>MFAKSKRFPEATKDYIPGPGEYNIPSAEELSRHKRYGFLNQTNRFSADGPVDITGDFYLGSENSVGSLSSETRLSLSTSSNKTEDARSRRQMSEMASQFEKYRLAMQKEIESLQLKNRKMENNLKTVTSEKDAAQATLLHKDQELAEMRLKNAQLQKTVTRLEKNIDKSPKVIQLQKRVDHAEKELEANQQEISLIREAALREKDELSTIISSKDATIEQLEQQLEQQQHTMNELHTRISNDEEELKNVQHAHQLTIDSLHTQIQGLQHELASTRDQLEHQQQQNAQMQSDMNGLRDELSNSCMQNATLETQIQDLKHHHKAEQEAWHEKYQTLEHNHVQQQEQLRQRADEITHLHSQLDTTRHDLEVLQQSHAKQTTCLERKNELCRRLQTQFDIYRNHVTTIMYDMREQMNAQQPDHLSRELLEAKKFINQQALQIEGLKSELHWMSKWNRQLTNLIDDLHNDDVAQGTVAFCRCSTRTSDTISPSNTTTTSSSSARTTSQRQRRRP</sequence>
<evidence type="ECO:0000313" key="3">
    <source>
        <dbReference type="EMBL" id="CDS04780.1"/>
    </source>
</evidence>
<name>A0A077WBF0_9FUNG</name>
<feature type="compositionally biased region" description="Low complexity" evidence="2">
    <location>
        <begin position="69"/>
        <end position="80"/>
    </location>
</feature>
<proteinExistence type="predicted"/>
<dbReference type="OrthoDB" id="419631at2759"/>
<feature type="compositionally biased region" description="Low complexity" evidence="2">
    <location>
        <begin position="481"/>
        <end position="502"/>
    </location>
</feature>
<accession>A0A077WBF0</accession>
<feature type="region of interest" description="Disordered" evidence="2">
    <location>
        <begin position="481"/>
        <end position="509"/>
    </location>
</feature>
<protein>
    <submittedName>
        <fullName evidence="3">Uncharacterized protein</fullName>
    </submittedName>
</protein>
<organism evidence="3">
    <name type="scientific">Lichtheimia ramosa</name>
    <dbReference type="NCBI Taxonomy" id="688394"/>
    <lineage>
        <taxon>Eukaryota</taxon>
        <taxon>Fungi</taxon>
        <taxon>Fungi incertae sedis</taxon>
        <taxon>Mucoromycota</taxon>
        <taxon>Mucoromycotina</taxon>
        <taxon>Mucoromycetes</taxon>
        <taxon>Mucorales</taxon>
        <taxon>Lichtheimiaceae</taxon>
        <taxon>Lichtheimia</taxon>
    </lineage>
</organism>
<feature type="coiled-coil region" evidence="1">
    <location>
        <begin position="103"/>
        <end position="326"/>
    </location>
</feature>
<feature type="region of interest" description="Disordered" evidence="2">
    <location>
        <begin position="1"/>
        <end position="20"/>
    </location>
</feature>
<gene>
    <name evidence="3" type="ORF">LRAMOSA07310</name>
</gene>
<keyword evidence="1" id="KW-0175">Coiled coil</keyword>
<dbReference type="EMBL" id="LK023315">
    <property type="protein sequence ID" value="CDS04780.1"/>
    <property type="molecule type" value="Genomic_DNA"/>
</dbReference>